<accession>A0ABN5ZYW9</accession>
<evidence type="ECO:0000313" key="2">
    <source>
        <dbReference type="EMBL" id="BBY13829.1"/>
    </source>
</evidence>
<keyword evidence="3" id="KW-1185">Reference proteome</keyword>
<proteinExistence type="predicted"/>
<keyword evidence="1" id="KW-0472">Membrane</keyword>
<sequence length="56" mass="6064">MAHGGIALLMLVVITFAPLLYGAVFCQSEKPMKRLVAWTEAVSKIAVVAITSLLYK</sequence>
<dbReference type="RefSeq" id="WP_163648860.1">
    <property type="nucleotide sequence ID" value="NZ_AP022584.1"/>
</dbReference>
<gene>
    <name evidence="2" type="ORF">MMARJ_45690</name>
</gene>
<dbReference type="EMBL" id="AP022584">
    <property type="protein sequence ID" value="BBY13829.1"/>
    <property type="molecule type" value="Genomic_DNA"/>
</dbReference>
<evidence type="ECO:0000313" key="3">
    <source>
        <dbReference type="Proteomes" id="UP000466831"/>
    </source>
</evidence>
<dbReference type="Proteomes" id="UP000466831">
    <property type="component" value="Chromosome"/>
</dbReference>
<feature type="transmembrane region" description="Helical" evidence="1">
    <location>
        <begin position="6"/>
        <end position="26"/>
    </location>
</feature>
<organism evidence="2 3">
    <name type="scientific">Mycobacterium marseillense</name>
    <dbReference type="NCBI Taxonomy" id="701042"/>
    <lineage>
        <taxon>Bacteria</taxon>
        <taxon>Bacillati</taxon>
        <taxon>Actinomycetota</taxon>
        <taxon>Actinomycetes</taxon>
        <taxon>Mycobacteriales</taxon>
        <taxon>Mycobacteriaceae</taxon>
        <taxon>Mycobacterium</taxon>
        <taxon>Mycobacterium avium complex (MAC)</taxon>
    </lineage>
</organism>
<keyword evidence="1" id="KW-0812">Transmembrane</keyword>
<name>A0ABN5ZYW9_9MYCO</name>
<protein>
    <submittedName>
        <fullName evidence="2">Uncharacterized protein</fullName>
    </submittedName>
</protein>
<keyword evidence="1" id="KW-1133">Transmembrane helix</keyword>
<reference evidence="2 3" key="1">
    <citation type="journal article" date="2019" name="Emerg. Microbes Infect.">
        <title>Comprehensive subspecies identification of 175 nontuberculous mycobacteria species based on 7547 genomic profiles.</title>
        <authorList>
            <person name="Matsumoto Y."/>
            <person name="Kinjo T."/>
            <person name="Motooka D."/>
            <person name="Nabeya D."/>
            <person name="Jung N."/>
            <person name="Uechi K."/>
            <person name="Horii T."/>
            <person name="Iida T."/>
            <person name="Fujita J."/>
            <person name="Nakamura S."/>
        </authorList>
    </citation>
    <scope>NUCLEOTIDE SEQUENCE [LARGE SCALE GENOMIC DNA]</scope>
    <source>
        <strain evidence="2 3">JCM 17324</strain>
    </source>
</reference>
<evidence type="ECO:0000256" key="1">
    <source>
        <dbReference type="SAM" id="Phobius"/>
    </source>
</evidence>